<keyword evidence="1" id="KW-0812">Transmembrane</keyword>
<feature type="transmembrane region" description="Helical" evidence="1">
    <location>
        <begin position="73"/>
        <end position="92"/>
    </location>
</feature>
<keyword evidence="4" id="KW-1185">Reference proteome</keyword>
<dbReference type="RefSeq" id="WP_124348045.1">
    <property type="nucleotide sequence ID" value="NZ_CP027706.1"/>
</dbReference>
<feature type="transmembrane region" description="Helical" evidence="1">
    <location>
        <begin position="48"/>
        <end position="66"/>
    </location>
</feature>
<evidence type="ECO:0000256" key="1">
    <source>
        <dbReference type="SAM" id="Phobius"/>
    </source>
</evidence>
<evidence type="ECO:0000256" key="2">
    <source>
        <dbReference type="SAM" id="SignalP"/>
    </source>
</evidence>
<evidence type="ECO:0000313" key="3">
    <source>
        <dbReference type="EMBL" id="QXH38677.1"/>
    </source>
</evidence>
<evidence type="ECO:0008006" key="5">
    <source>
        <dbReference type="Google" id="ProtNLM"/>
    </source>
</evidence>
<feature type="signal peptide" evidence="2">
    <location>
        <begin position="1"/>
        <end position="26"/>
    </location>
</feature>
<protein>
    <recommendedName>
        <fullName evidence="5">DoxX family protein</fullName>
    </recommendedName>
</protein>
<evidence type="ECO:0000313" key="4">
    <source>
        <dbReference type="Proteomes" id="UP000693952"/>
    </source>
</evidence>
<dbReference type="Proteomes" id="UP000693952">
    <property type="component" value="Chromosome"/>
</dbReference>
<gene>
    <name evidence="3" type="ORF">KSS89_20705</name>
</gene>
<feature type="chain" id="PRO_5047231658" description="DoxX family protein" evidence="2">
    <location>
        <begin position="27"/>
        <end position="135"/>
    </location>
</feature>
<keyword evidence="1" id="KW-1133">Transmembrane helix</keyword>
<keyword evidence="2" id="KW-0732">Signal</keyword>
<name>A0ABX8MHE8_9PSED</name>
<proteinExistence type="predicted"/>
<sequence>MFRLSLCIRLLFTLCLLAATFNHLHAAFAHGLLWDYGYGSDTPLASRAFWGSLTLFDPLAVLLLWLRPRWGLALTLAIIVLDVLHNSVYVAAHDQWLASFYLSQVGFLVLVLLLAPLAWRGLADTWQARFWRLHH</sequence>
<keyword evidence="1" id="KW-0472">Membrane</keyword>
<feature type="transmembrane region" description="Helical" evidence="1">
    <location>
        <begin position="98"/>
        <end position="119"/>
    </location>
</feature>
<organism evidence="3 4">
    <name type="scientific">Pseudomonas sessilinigenes</name>
    <dbReference type="NCBI Taxonomy" id="658629"/>
    <lineage>
        <taxon>Bacteria</taxon>
        <taxon>Pseudomonadati</taxon>
        <taxon>Pseudomonadota</taxon>
        <taxon>Gammaproteobacteria</taxon>
        <taxon>Pseudomonadales</taxon>
        <taxon>Pseudomonadaceae</taxon>
        <taxon>Pseudomonas</taxon>
    </lineage>
</organism>
<dbReference type="EMBL" id="CP077074">
    <property type="protein sequence ID" value="QXH38677.1"/>
    <property type="molecule type" value="Genomic_DNA"/>
</dbReference>
<reference evidence="3" key="1">
    <citation type="submission" date="2021-06" db="EMBL/GenBank/DDBJ databases">
        <title>Updating the genus Pseudomonas: Description of 43 new species and partition of the Pseudomonas putida group.</title>
        <authorList>
            <person name="Girard L."/>
            <person name="Lood C."/>
            <person name="Vandamme P."/>
            <person name="Rokni-Zadeh H."/>
            <person name="van Noort V."/>
            <person name="Hofte M."/>
            <person name="Lavigne R."/>
            <person name="De Mot R."/>
        </authorList>
    </citation>
    <scope>NUCLEOTIDE SEQUENCE</scope>
    <source>
        <strain evidence="3">CMR12a</strain>
    </source>
</reference>
<accession>A0ABX8MHE8</accession>